<organism evidence="13 14">
    <name type="scientific">Pedobacter agri</name>
    <dbReference type="NCBI Taxonomy" id="454586"/>
    <lineage>
        <taxon>Bacteria</taxon>
        <taxon>Pseudomonadati</taxon>
        <taxon>Bacteroidota</taxon>
        <taxon>Sphingobacteriia</taxon>
        <taxon>Sphingobacteriales</taxon>
        <taxon>Sphingobacteriaceae</taxon>
        <taxon>Pedobacter</taxon>
    </lineage>
</organism>
<dbReference type="Pfam" id="PF02518">
    <property type="entry name" value="HATPase_c"/>
    <property type="match status" value="1"/>
</dbReference>
<reference evidence="13" key="1">
    <citation type="submission" date="2022-11" db="EMBL/GenBank/DDBJ databases">
        <authorList>
            <person name="Graham C."/>
            <person name="Newman J.D."/>
        </authorList>
    </citation>
    <scope>NUCLEOTIDE SEQUENCE</scope>
    <source>
        <strain evidence="13">DSM 19486</strain>
    </source>
</reference>
<evidence type="ECO:0000259" key="12">
    <source>
        <dbReference type="PROSITE" id="PS50109"/>
    </source>
</evidence>
<keyword evidence="4" id="KW-0808">Transferase</keyword>
<keyword evidence="11" id="KW-0472">Membrane</keyword>
<dbReference type="Gene3D" id="1.20.5.1930">
    <property type="match status" value="1"/>
</dbReference>
<dbReference type="InterPro" id="IPR011712">
    <property type="entry name" value="Sig_transdc_His_kin_sub3_dim/P"/>
</dbReference>
<evidence type="ECO:0000256" key="5">
    <source>
        <dbReference type="ARBA" id="ARBA00022741"/>
    </source>
</evidence>
<comment type="caution">
    <text evidence="13">The sequence shown here is derived from an EMBL/GenBank/DDBJ whole genome shotgun (WGS) entry which is preliminary data.</text>
</comment>
<dbReference type="RefSeq" id="WP_266270780.1">
    <property type="nucleotide sequence ID" value="NZ_JAPJUH010000006.1"/>
</dbReference>
<dbReference type="AlphaFoldDB" id="A0A9X3DM79"/>
<dbReference type="SMART" id="SM00028">
    <property type="entry name" value="TPR"/>
    <property type="match status" value="6"/>
</dbReference>
<keyword evidence="10" id="KW-0175">Coiled coil</keyword>
<dbReference type="PANTHER" id="PTHR24421">
    <property type="entry name" value="NITRATE/NITRITE SENSOR PROTEIN NARX-RELATED"/>
    <property type="match status" value="1"/>
</dbReference>
<feature type="coiled-coil region" evidence="10">
    <location>
        <begin position="426"/>
        <end position="499"/>
    </location>
</feature>
<feature type="transmembrane region" description="Helical" evidence="11">
    <location>
        <begin position="394"/>
        <end position="414"/>
    </location>
</feature>
<dbReference type="PROSITE" id="PS50109">
    <property type="entry name" value="HIS_KIN"/>
    <property type="match status" value="1"/>
</dbReference>
<evidence type="ECO:0000256" key="11">
    <source>
        <dbReference type="SAM" id="Phobius"/>
    </source>
</evidence>
<dbReference type="GO" id="GO:0016020">
    <property type="term" value="C:membrane"/>
    <property type="evidence" value="ECO:0007669"/>
    <property type="project" value="InterPro"/>
</dbReference>
<dbReference type="Gene3D" id="3.30.565.10">
    <property type="entry name" value="Histidine kinase-like ATPase, C-terminal domain"/>
    <property type="match status" value="1"/>
</dbReference>
<evidence type="ECO:0000256" key="8">
    <source>
        <dbReference type="ARBA" id="ARBA00023012"/>
    </source>
</evidence>
<evidence type="ECO:0000256" key="10">
    <source>
        <dbReference type="SAM" id="Coils"/>
    </source>
</evidence>
<dbReference type="PANTHER" id="PTHR24421:SF10">
    <property type="entry name" value="NITRATE_NITRITE SENSOR PROTEIN NARQ"/>
    <property type="match status" value="1"/>
</dbReference>
<dbReference type="GO" id="GO:0046983">
    <property type="term" value="F:protein dimerization activity"/>
    <property type="evidence" value="ECO:0007669"/>
    <property type="project" value="InterPro"/>
</dbReference>
<keyword evidence="9" id="KW-0802">TPR repeat</keyword>
<keyword evidence="14" id="KW-1185">Reference proteome</keyword>
<dbReference type="GO" id="GO:0005524">
    <property type="term" value="F:ATP binding"/>
    <property type="evidence" value="ECO:0007669"/>
    <property type="project" value="UniProtKB-KW"/>
</dbReference>
<evidence type="ECO:0000313" key="13">
    <source>
        <dbReference type="EMBL" id="MCX3266973.1"/>
    </source>
</evidence>
<keyword evidence="8" id="KW-0902">Two-component regulatory system</keyword>
<keyword evidence="3" id="KW-0597">Phosphoprotein</keyword>
<evidence type="ECO:0000256" key="4">
    <source>
        <dbReference type="ARBA" id="ARBA00022679"/>
    </source>
</evidence>
<accession>A0A9X3DM79</accession>
<dbReference type="Pfam" id="PF13181">
    <property type="entry name" value="TPR_8"/>
    <property type="match status" value="2"/>
</dbReference>
<dbReference type="Gene3D" id="1.25.40.10">
    <property type="entry name" value="Tetratricopeptide repeat domain"/>
    <property type="match status" value="2"/>
</dbReference>
<dbReference type="SUPFAM" id="SSF48452">
    <property type="entry name" value="TPR-like"/>
    <property type="match status" value="2"/>
</dbReference>
<proteinExistence type="predicted"/>
<feature type="repeat" description="TPR" evidence="9">
    <location>
        <begin position="157"/>
        <end position="190"/>
    </location>
</feature>
<comment type="catalytic activity">
    <reaction evidence="1">
        <text>ATP + protein L-histidine = ADP + protein N-phospho-L-histidine.</text>
        <dbReference type="EC" id="2.7.13.3"/>
    </reaction>
</comment>
<evidence type="ECO:0000256" key="9">
    <source>
        <dbReference type="PROSITE-ProRule" id="PRU00339"/>
    </source>
</evidence>
<evidence type="ECO:0000313" key="14">
    <source>
        <dbReference type="Proteomes" id="UP001142592"/>
    </source>
</evidence>
<dbReference type="InterPro" id="IPR050482">
    <property type="entry name" value="Sensor_HK_TwoCompSys"/>
</dbReference>
<feature type="coiled-coil region" evidence="10">
    <location>
        <begin position="358"/>
        <end position="392"/>
    </location>
</feature>
<dbReference type="Proteomes" id="UP001142592">
    <property type="component" value="Unassembled WGS sequence"/>
</dbReference>
<protein>
    <recommendedName>
        <fullName evidence="2">histidine kinase</fullName>
        <ecNumber evidence="2">2.7.13.3</ecNumber>
    </recommendedName>
</protein>
<evidence type="ECO:0000256" key="7">
    <source>
        <dbReference type="ARBA" id="ARBA00022840"/>
    </source>
</evidence>
<keyword evidence="7" id="KW-0067">ATP-binding</keyword>
<evidence type="ECO:0000256" key="1">
    <source>
        <dbReference type="ARBA" id="ARBA00000085"/>
    </source>
</evidence>
<dbReference type="InterPro" id="IPR036890">
    <property type="entry name" value="HATPase_C_sf"/>
</dbReference>
<evidence type="ECO:0000256" key="2">
    <source>
        <dbReference type="ARBA" id="ARBA00012438"/>
    </source>
</evidence>
<dbReference type="GO" id="GO:0000155">
    <property type="term" value="F:phosphorelay sensor kinase activity"/>
    <property type="evidence" value="ECO:0007669"/>
    <property type="project" value="InterPro"/>
</dbReference>
<sequence>MMRLQQSTFYKYGKIVLLFYLLVACCAKVFGQNKQKEIDRLIVQVPMLMRSYASSAKKQIAIINHLSNQYHYQHGKIESAFFRSWIKYREASTDDCIISIDSALKNIALIEKDSSVVKFYILKGQCYVKKRLFNHAVDHFSMALDIAEKNKDITNKTGALISIGWAYMENAKPLEAINFFNEVLRLNPQKKYQNRATVLCNIASCYNLLKHYQYAEKYALQGIRTAKELNSVMDLANGLNILARSYYHRNQFPKAKLYLHEASIARAKIADPAMLASDYLELADVYNKSEMPAAGIEYARKAELIAQKNKIDLKLENAYTILSKLYSKTGDYKRAASYYEKLISLRKENESEDYVKALAELQVKYDSEKKASENLKLKEENLENRLNISNKQRWLIILIASLSVFISSSIYFYFYIQNKYKSQNAVQRFLEEKNKAVAILETEENERRRISGDLHDGVGQTLAAASLQLKKAKNDIAQLQKLDDLIDQAANEVRMLSHEMTPEMVLHFGLVKAMEQVIDRLNDVQNFTVFKFFKHVEFDDVNQVRAVVVYRSFQELTNNILKHAKAKNVGVHLNMSDDEILLMIEDDGIGYDKNEIKLGLGLQNLESRIRIFNGHLEVDSTIGKGTTTILRFSY</sequence>
<keyword evidence="11" id="KW-1133">Transmembrane helix</keyword>
<keyword evidence="5" id="KW-0547">Nucleotide-binding</keyword>
<dbReference type="EMBL" id="JAPJUH010000006">
    <property type="protein sequence ID" value="MCX3266973.1"/>
    <property type="molecule type" value="Genomic_DNA"/>
</dbReference>
<dbReference type="InterPro" id="IPR003594">
    <property type="entry name" value="HATPase_dom"/>
</dbReference>
<dbReference type="PROSITE" id="PS50005">
    <property type="entry name" value="TPR"/>
    <property type="match status" value="3"/>
</dbReference>
<gene>
    <name evidence="13" type="ORF">OQZ29_19590</name>
</gene>
<dbReference type="InterPro" id="IPR005467">
    <property type="entry name" value="His_kinase_dom"/>
</dbReference>
<dbReference type="CDD" id="cd16917">
    <property type="entry name" value="HATPase_UhpB-NarQ-NarX-like"/>
    <property type="match status" value="1"/>
</dbReference>
<dbReference type="InterPro" id="IPR019734">
    <property type="entry name" value="TPR_rpt"/>
</dbReference>
<evidence type="ECO:0000256" key="6">
    <source>
        <dbReference type="ARBA" id="ARBA00022777"/>
    </source>
</evidence>
<feature type="repeat" description="TPR" evidence="9">
    <location>
        <begin position="316"/>
        <end position="349"/>
    </location>
</feature>
<dbReference type="InterPro" id="IPR011990">
    <property type="entry name" value="TPR-like_helical_dom_sf"/>
</dbReference>
<feature type="repeat" description="TPR" evidence="9">
    <location>
        <begin position="117"/>
        <end position="150"/>
    </location>
</feature>
<dbReference type="Pfam" id="PF07730">
    <property type="entry name" value="HisKA_3"/>
    <property type="match status" value="1"/>
</dbReference>
<dbReference type="PROSITE" id="PS51257">
    <property type="entry name" value="PROKAR_LIPOPROTEIN"/>
    <property type="match status" value="1"/>
</dbReference>
<feature type="domain" description="Histidine kinase" evidence="12">
    <location>
        <begin position="549"/>
        <end position="634"/>
    </location>
</feature>
<keyword evidence="11" id="KW-0812">Transmembrane</keyword>
<name>A0A9X3DM79_9SPHI</name>
<evidence type="ECO:0000256" key="3">
    <source>
        <dbReference type="ARBA" id="ARBA00022553"/>
    </source>
</evidence>
<dbReference type="EC" id="2.7.13.3" evidence="2"/>
<keyword evidence="6 13" id="KW-0418">Kinase</keyword>
<dbReference type="SUPFAM" id="SSF55874">
    <property type="entry name" value="ATPase domain of HSP90 chaperone/DNA topoisomerase II/histidine kinase"/>
    <property type="match status" value="1"/>
</dbReference>